<feature type="transmembrane region" description="Helical" evidence="11">
    <location>
        <begin position="220"/>
        <end position="241"/>
    </location>
</feature>
<evidence type="ECO:0000256" key="6">
    <source>
        <dbReference type="ARBA" id="ARBA00022692"/>
    </source>
</evidence>
<dbReference type="InterPro" id="IPR001992">
    <property type="entry name" value="T2SS_GspF/T4SS_PilC_CS"/>
</dbReference>
<evidence type="ECO:0000256" key="3">
    <source>
        <dbReference type="ARBA" id="ARBA00005745"/>
    </source>
</evidence>
<keyword evidence="7 11" id="KW-1133">Transmembrane helix</keyword>
<reference evidence="13 14" key="1">
    <citation type="submission" date="2024-08" db="EMBL/GenBank/DDBJ databases">
        <authorList>
            <person name="Lu H."/>
        </authorList>
    </citation>
    <scope>NUCLEOTIDE SEQUENCE [LARGE SCALE GENOMIC DNA]</scope>
    <source>
        <strain evidence="13 14">BYS78W</strain>
    </source>
</reference>
<dbReference type="InterPro" id="IPR042094">
    <property type="entry name" value="T2SS_GspF_sf"/>
</dbReference>
<evidence type="ECO:0000256" key="9">
    <source>
        <dbReference type="ARBA" id="ARBA00030750"/>
    </source>
</evidence>
<dbReference type="RefSeq" id="WP_394416019.1">
    <property type="nucleotide sequence ID" value="NZ_JBIGIC010000014.1"/>
</dbReference>
<comment type="function">
    <text evidence="1">Component of the type II secretion system inner membrane complex required for the energy-dependent secretion of extracellular factors such as proteases and toxins from the periplasm.</text>
</comment>
<feature type="transmembrane region" description="Helical" evidence="11">
    <location>
        <begin position="164"/>
        <end position="186"/>
    </location>
</feature>
<evidence type="ECO:0000256" key="8">
    <source>
        <dbReference type="ARBA" id="ARBA00023136"/>
    </source>
</evidence>
<keyword evidence="4 10" id="KW-0813">Transport</keyword>
<dbReference type="InterPro" id="IPR018076">
    <property type="entry name" value="T2SS_GspF_dom"/>
</dbReference>
<evidence type="ECO:0000259" key="12">
    <source>
        <dbReference type="Pfam" id="PF00482"/>
    </source>
</evidence>
<evidence type="ECO:0000256" key="11">
    <source>
        <dbReference type="SAM" id="Phobius"/>
    </source>
</evidence>
<dbReference type="PANTHER" id="PTHR30012:SF0">
    <property type="entry name" value="TYPE II SECRETION SYSTEM PROTEIN F-RELATED"/>
    <property type="match status" value="1"/>
</dbReference>
<evidence type="ECO:0000256" key="4">
    <source>
        <dbReference type="ARBA" id="ARBA00022448"/>
    </source>
</evidence>
<keyword evidence="6 10" id="KW-0812">Transmembrane</keyword>
<evidence type="ECO:0000256" key="7">
    <source>
        <dbReference type="ARBA" id="ARBA00022989"/>
    </source>
</evidence>
<evidence type="ECO:0000256" key="2">
    <source>
        <dbReference type="ARBA" id="ARBA00004651"/>
    </source>
</evidence>
<sequence length="397" mass="43433">MRFHLDVVRGRGAPQSMEFDAASPEDARRLAIQQGYSVLALRTPAFDWEQVFRPLRGRPPFETLVFAEQVRDLLGAGLSLIEALDTLERAAAARHRPVLSALVERLRAGARLSDALSLDARFPTLLVALVRASELTSDLPQALTRFLEHEQRVAELRHRITSAIIYPLLLTFVGAGVLLFLLLYVMPRFARVFEGMTGELPWSARAMVGWSHWLHADGPWLAAATGLLAVAVAAAVLTPAFRVSALQRLLDSAPLRDRLRTYFLARWYRATGMLVSGGIPLPEALALSSELLPSALRAGGRTTEQAVRHGLAPAEAHALAGMITTVSEQLMRAGEQTGDMGSVLTRIAQFHDAEVERSLERGLRMLEPVVMVLIGIGVGTVVVLMYMPIFDLAGTIQ</sequence>
<keyword evidence="5" id="KW-1003">Cell membrane</keyword>
<dbReference type="EMBL" id="JBIGIC010000014">
    <property type="protein sequence ID" value="MFG6489624.1"/>
    <property type="molecule type" value="Genomic_DNA"/>
</dbReference>
<dbReference type="Pfam" id="PF00482">
    <property type="entry name" value="T2SSF"/>
    <property type="match status" value="2"/>
</dbReference>
<feature type="domain" description="Type II secretion system protein GspF" evidence="12">
    <location>
        <begin position="267"/>
        <end position="388"/>
    </location>
</feature>
<feature type="domain" description="Type II secretion system protein GspF" evidence="12">
    <location>
        <begin position="66"/>
        <end position="187"/>
    </location>
</feature>
<protein>
    <recommendedName>
        <fullName evidence="9">General secretion pathway protein F</fullName>
    </recommendedName>
</protein>
<keyword evidence="8 11" id="KW-0472">Membrane</keyword>
<comment type="subcellular location">
    <subcellularLocation>
        <location evidence="10">Cell inner membrane</location>
        <topology evidence="10">Multi-pass membrane protein</topology>
    </subcellularLocation>
    <subcellularLocation>
        <location evidence="2">Cell membrane</location>
        <topology evidence="2">Multi-pass membrane protein</topology>
    </subcellularLocation>
</comment>
<dbReference type="PRINTS" id="PR00812">
    <property type="entry name" value="BCTERIALGSPF"/>
</dbReference>
<name>A0ABW7HIP1_9BURK</name>
<dbReference type="Proteomes" id="UP001606134">
    <property type="component" value="Unassembled WGS sequence"/>
</dbReference>
<proteinExistence type="inferred from homology"/>
<comment type="caution">
    <text evidence="13">The sequence shown here is derived from an EMBL/GenBank/DDBJ whole genome shotgun (WGS) entry which is preliminary data.</text>
</comment>
<keyword evidence="14" id="KW-1185">Reference proteome</keyword>
<comment type="similarity">
    <text evidence="3 10">Belongs to the GSP F family.</text>
</comment>
<evidence type="ECO:0000313" key="14">
    <source>
        <dbReference type="Proteomes" id="UP001606134"/>
    </source>
</evidence>
<feature type="transmembrane region" description="Helical" evidence="11">
    <location>
        <begin position="369"/>
        <end position="389"/>
    </location>
</feature>
<evidence type="ECO:0000256" key="1">
    <source>
        <dbReference type="ARBA" id="ARBA00002684"/>
    </source>
</evidence>
<evidence type="ECO:0000256" key="10">
    <source>
        <dbReference type="RuleBase" id="RU003923"/>
    </source>
</evidence>
<dbReference type="Gene3D" id="1.20.81.30">
    <property type="entry name" value="Type II secretion system (T2SS), domain F"/>
    <property type="match status" value="2"/>
</dbReference>
<dbReference type="PROSITE" id="PS00874">
    <property type="entry name" value="T2SP_F"/>
    <property type="match status" value="1"/>
</dbReference>
<dbReference type="PANTHER" id="PTHR30012">
    <property type="entry name" value="GENERAL SECRETION PATHWAY PROTEIN"/>
    <property type="match status" value="1"/>
</dbReference>
<gene>
    <name evidence="13" type="ORF">ACG04R_23310</name>
</gene>
<accession>A0ABW7HIP1</accession>
<evidence type="ECO:0000256" key="5">
    <source>
        <dbReference type="ARBA" id="ARBA00022475"/>
    </source>
</evidence>
<organism evidence="13 14">
    <name type="scientific">Pelomonas candidula</name>
    <dbReference type="NCBI Taxonomy" id="3299025"/>
    <lineage>
        <taxon>Bacteria</taxon>
        <taxon>Pseudomonadati</taxon>
        <taxon>Pseudomonadota</taxon>
        <taxon>Betaproteobacteria</taxon>
        <taxon>Burkholderiales</taxon>
        <taxon>Sphaerotilaceae</taxon>
        <taxon>Roseateles</taxon>
    </lineage>
</organism>
<evidence type="ECO:0000313" key="13">
    <source>
        <dbReference type="EMBL" id="MFG6489624.1"/>
    </source>
</evidence>
<dbReference type="InterPro" id="IPR003004">
    <property type="entry name" value="GspF/PilC"/>
</dbReference>